<dbReference type="RefSeq" id="WP_373654355.1">
    <property type="nucleotide sequence ID" value="NZ_JBGUAW010000001.1"/>
</dbReference>
<dbReference type="Proteomes" id="UP001575181">
    <property type="component" value="Unassembled WGS sequence"/>
</dbReference>
<comment type="caution">
    <text evidence="1">The sequence shown here is derived from an EMBL/GenBank/DDBJ whole genome shotgun (WGS) entry which is preliminary data.</text>
</comment>
<reference evidence="1 2" key="1">
    <citation type="submission" date="2024-08" db="EMBL/GenBank/DDBJ databases">
        <title>Whole-genome sequencing of halo(alkali)philic microorganisms from hypersaline lakes.</title>
        <authorList>
            <person name="Sorokin D.Y."/>
            <person name="Merkel A.Y."/>
            <person name="Messina E."/>
            <person name="Yakimov M."/>
        </authorList>
    </citation>
    <scope>NUCLEOTIDE SEQUENCE [LARGE SCALE GENOMIC DNA]</scope>
    <source>
        <strain evidence="1 2">Cl-TMA</strain>
    </source>
</reference>
<accession>A0ABV4TQG9</accession>
<name>A0ABV4TQG9_9GAMM</name>
<evidence type="ECO:0008006" key="3">
    <source>
        <dbReference type="Google" id="ProtNLM"/>
    </source>
</evidence>
<gene>
    <name evidence="1" type="ORF">ACERLL_01860</name>
</gene>
<sequence length="45" mass="4957">MKRVLRWVLLAGGALFLLLGVSVMALTLLVDADAYRGQLENLAER</sequence>
<proteinExistence type="predicted"/>
<organism evidence="1 2">
    <name type="scientific">Thiohalorhabdus methylotrophus</name>
    <dbReference type="NCBI Taxonomy" id="3242694"/>
    <lineage>
        <taxon>Bacteria</taxon>
        <taxon>Pseudomonadati</taxon>
        <taxon>Pseudomonadota</taxon>
        <taxon>Gammaproteobacteria</taxon>
        <taxon>Thiohalorhabdales</taxon>
        <taxon>Thiohalorhabdaceae</taxon>
        <taxon>Thiohalorhabdus</taxon>
    </lineage>
</organism>
<evidence type="ECO:0000313" key="2">
    <source>
        <dbReference type="Proteomes" id="UP001575181"/>
    </source>
</evidence>
<evidence type="ECO:0000313" key="1">
    <source>
        <dbReference type="EMBL" id="MFA9459572.1"/>
    </source>
</evidence>
<keyword evidence="2" id="KW-1185">Reference proteome</keyword>
<dbReference type="EMBL" id="JBGUAW010000001">
    <property type="protein sequence ID" value="MFA9459572.1"/>
    <property type="molecule type" value="Genomic_DNA"/>
</dbReference>
<protein>
    <recommendedName>
        <fullName evidence="3">Two-component sensor histidine kinase</fullName>
    </recommendedName>
</protein>